<proteinExistence type="predicted"/>
<accession>A0A0E3V4T0</accession>
<dbReference type="AlphaFoldDB" id="A0A0E3V4T0"/>
<feature type="chain" id="PRO_5002413398" description="Tetratricopeptide repeat protein" evidence="1">
    <location>
        <begin position="18"/>
        <end position="271"/>
    </location>
</feature>
<dbReference type="KEGG" id="srd:SD10_00395"/>
<organism evidence="2 3">
    <name type="scientific">Spirosoma radiotolerans</name>
    <dbReference type="NCBI Taxonomy" id="1379870"/>
    <lineage>
        <taxon>Bacteria</taxon>
        <taxon>Pseudomonadati</taxon>
        <taxon>Bacteroidota</taxon>
        <taxon>Cytophagia</taxon>
        <taxon>Cytophagales</taxon>
        <taxon>Cytophagaceae</taxon>
        <taxon>Spirosoma</taxon>
    </lineage>
</organism>
<sequence length="271" mass="30844">MKTALFLCLLLRMAAFAQPAEQFLKSSASMLAINRNPELVFFGATSRQKSHLDTLSASAQNYRSHSFYHLWRQNYEEATLWLEKTGNSYPKENGMIGEVYLRSLKDYPRALQHLDAYDALTPNFDDMISHNPVSYLRGLAYRGLNNHPKAIEQFCIAIDSLARKHGAEWVNYKHFVSRAVSYMAIGQADKALTDLAQATKNFNRSALVAYHKGRALLQLGRTAEARTAFQDASFFVKALRAERTGDYQEDDFNPIYEEEIDEAISQLKTKP</sequence>
<dbReference type="HOGENOM" id="CLU_1030184_0_0_10"/>
<dbReference type="PATRIC" id="fig|1379870.5.peg.88"/>
<dbReference type="InterPro" id="IPR011990">
    <property type="entry name" value="TPR-like_helical_dom_sf"/>
</dbReference>
<evidence type="ECO:0000313" key="3">
    <source>
        <dbReference type="Proteomes" id="UP000033054"/>
    </source>
</evidence>
<evidence type="ECO:0000313" key="2">
    <source>
        <dbReference type="EMBL" id="AKD53587.1"/>
    </source>
</evidence>
<dbReference type="RefSeq" id="WP_046375174.1">
    <property type="nucleotide sequence ID" value="NZ_CP010429.1"/>
</dbReference>
<keyword evidence="1" id="KW-0732">Signal</keyword>
<dbReference type="Pfam" id="PF13432">
    <property type="entry name" value="TPR_16"/>
    <property type="match status" value="1"/>
</dbReference>
<dbReference type="Gene3D" id="1.25.40.10">
    <property type="entry name" value="Tetratricopeptide repeat domain"/>
    <property type="match status" value="2"/>
</dbReference>
<evidence type="ECO:0000256" key="1">
    <source>
        <dbReference type="SAM" id="SignalP"/>
    </source>
</evidence>
<protein>
    <recommendedName>
        <fullName evidence="4">Tetratricopeptide repeat protein</fullName>
    </recommendedName>
</protein>
<reference evidence="2 3" key="1">
    <citation type="journal article" date="2014" name="Curr. Microbiol.">
        <title>Spirosoma radiotolerans sp. nov., a gamma-radiation-resistant bacterium isolated from gamma ray-irradiated soil.</title>
        <authorList>
            <person name="Lee J.J."/>
            <person name="Srinivasan S."/>
            <person name="Lim S."/>
            <person name="Joe M."/>
            <person name="Im S."/>
            <person name="Bae S.I."/>
            <person name="Park K.R."/>
            <person name="Han J.H."/>
            <person name="Park S.H."/>
            <person name="Joo B.M."/>
            <person name="Park S.J."/>
            <person name="Kim M.K."/>
        </authorList>
    </citation>
    <scope>NUCLEOTIDE SEQUENCE [LARGE SCALE GENOMIC DNA]</scope>
    <source>
        <strain evidence="2 3">DG5A</strain>
    </source>
</reference>
<dbReference type="EMBL" id="CP010429">
    <property type="protein sequence ID" value="AKD53587.1"/>
    <property type="molecule type" value="Genomic_DNA"/>
</dbReference>
<dbReference type="SUPFAM" id="SSF48452">
    <property type="entry name" value="TPR-like"/>
    <property type="match status" value="1"/>
</dbReference>
<gene>
    <name evidence="2" type="ORF">SD10_00395</name>
</gene>
<evidence type="ECO:0008006" key="4">
    <source>
        <dbReference type="Google" id="ProtNLM"/>
    </source>
</evidence>
<dbReference type="OrthoDB" id="935812at2"/>
<keyword evidence="3" id="KW-1185">Reference proteome</keyword>
<feature type="signal peptide" evidence="1">
    <location>
        <begin position="1"/>
        <end position="17"/>
    </location>
</feature>
<dbReference type="Proteomes" id="UP000033054">
    <property type="component" value="Chromosome"/>
</dbReference>
<dbReference type="STRING" id="1379870.SD10_00395"/>
<name>A0A0E3V4T0_9BACT</name>